<sequence>MIPSHYNNCAWFVLIADILEEKAIPNYLVATNRAVVILRFFCRSAIHQRIKRAGLSLCSETSSHCFAKEKATCNVGGGRNGWSRQLQEGRFKLTVKLLLDRNVETENIIELIGEVLVTLSSCAARIGVPLCVCLSSPDRRLCCGFLERPARILYGRAFNNTSGFCITSIAPKTLTIHQESSRIDPVFPTTNKLILEVAVNPLEHIETERYKKVFWKDVKVGDLIHLSNNEFIPADVLVLRSSDPHGLCYIDTCNLDGETNLKQRQVPRGFIEKVRNMYCKVNSRASHRVTVLDS</sequence>
<dbReference type="PANTHER" id="PTHR24092:SF218">
    <property type="entry name" value="PHOSPHOLIPID-TRANSPORTING ATPASE"/>
    <property type="match status" value="1"/>
</dbReference>
<dbReference type="GO" id="GO:0005886">
    <property type="term" value="C:plasma membrane"/>
    <property type="evidence" value="ECO:0007669"/>
    <property type="project" value="TreeGrafter"/>
</dbReference>
<dbReference type="PANTHER" id="PTHR24092">
    <property type="entry name" value="PROBABLE PHOSPHOLIPID-TRANSPORTING ATPASE"/>
    <property type="match status" value="1"/>
</dbReference>
<accession>A0A7R9JRU4</accession>
<organism evidence="1">
    <name type="scientific">Timema genevievae</name>
    <name type="common">Walking stick</name>
    <dbReference type="NCBI Taxonomy" id="629358"/>
    <lineage>
        <taxon>Eukaryota</taxon>
        <taxon>Metazoa</taxon>
        <taxon>Ecdysozoa</taxon>
        <taxon>Arthropoda</taxon>
        <taxon>Hexapoda</taxon>
        <taxon>Insecta</taxon>
        <taxon>Pterygota</taxon>
        <taxon>Neoptera</taxon>
        <taxon>Polyneoptera</taxon>
        <taxon>Phasmatodea</taxon>
        <taxon>Timematodea</taxon>
        <taxon>Timematoidea</taxon>
        <taxon>Timematidae</taxon>
        <taxon>Timema</taxon>
    </lineage>
</organism>
<reference evidence="1" key="1">
    <citation type="submission" date="2020-11" db="EMBL/GenBank/DDBJ databases">
        <authorList>
            <person name="Tran Van P."/>
        </authorList>
    </citation>
    <scope>NUCLEOTIDE SEQUENCE</scope>
</reference>
<dbReference type="Gene3D" id="2.70.150.10">
    <property type="entry name" value="Calcium-transporting ATPase, cytoplasmic transduction domain A"/>
    <property type="match status" value="1"/>
</dbReference>
<dbReference type="GO" id="GO:0045332">
    <property type="term" value="P:phospholipid translocation"/>
    <property type="evidence" value="ECO:0007669"/>
    <property type="project" value="TreeGrafter"/>
</dbReference>
<protein>
    <submittedName>
        <fullName evidence="1">Uncharacterized protein</fullName>
    </submittedName>
</protein>
<gene>
    <name evidence="1" type="ORF">TGEB3V08_LOCUS2202</name>
</gene>
<proteinExistence type="predicted"/>
<dbReference type="AlphaFoldDB" id="A0A7R9JRU4"/>
<dbReference type="GO" id="GO:0140326">
    <property type="term" value="F:ATPase-coupled intramembrane lipid transporter activity"/>
    <property type="evidence" value="ECO:0007669"/>
    <property type="project" value="TreeGrafter"/>
</dbReference>
<dbReference type="SUPFAM" id="SSF81653">
    <property type="entry name" value="Calcium ATPase, transduction domain A"/>
    <property type="match status" value="1"/>
</dbReference>
<name>A0A7R9JRU4_TIMGE</name>
<evidence type="ECO:0000313" key="1">
    <source>
        <dbReference type="EMBL" id="CAD7588089.1"/>
    </source>
</evidence>
<dbReference type="EMBL" id="OE839659">
    <property type="protein sequence ID" value="CAD7588089.1"/>
    <property type="molecule type" value="Genomic_DNA"/>
</dbReference>
<dbReference type="InterPro" id="IPR008250">
    <property type="entry name" value="ATPase_P-typ_transduc_dom_A_sf"/>
</dbReference>